<evidence type="ECO:0000256" key="14">
    <source>
        <dbReference type="ARBA" id="ARBA00038043"/>
    </source>
</evidence>
<dbReference type="SMART" id="SM00369">
    <property type="entry name" value="LRR_TYP"/>
    <property type="match status" value="6"/>
</dbReference>
<feature type="domain" description="Protein kinase" evidence="18">
    <location>
        <begin position="704"/>
        <end position="988"/>
    </location>
</feature>
<comment type="similarity">
    <text evidence="14">Belongs to the polygalacturonase-inhibiting protein family.</text>
</comment>
<dbReference type="InterPro" id="IPR013210">
    <property type="entry name" value="LRR_N_plant-typ"/>
</dbReference>
<dbReference type="InterPro" id="IPR001611">
    <property type="entry name" value="Leu-rich_rpt"/>
</dbReference>
<dbReference type="FunFam" id="3.30.200.20:FF:000486">
    <property type="entry name" value="Leucine-rich repeat receptor-like protein kinase"/>
    <property type="match status" value="1"/>
</dbReference>
<gene>
    <name evidence="19" type="ORF">LTRI10_LOCUS44437</name>
</gene>
<dbReference type="InterPro" id="IPR053059">
    <property type="entry name" value="Inactive_SerThr-Kinase_ABA"/>
</dbReference>
<evidence type="ECO:0000256" key="2">
    <source>
        <dbReference type="ARBA" id="ARBA00004191"/>
    </source>
</evidence>
<evidence type="ECO:0000313" key="20">
    <source>
        <dbReference type="Proteomes" id="UP001497516"/>
    </source>
</evidence>
<dbReference type="SUPFAM" id="SSF52058">
    <property type="entry name" value="L domain-like"/>
    <property type="match status" value="1"/>
</dbReference>
<evidence type="ECO:0000256" key="11">
    <source>
        <dbReference type="ARBA" id="ARBA00022989"/>
    </source>
</evidence>
<dbReference type="GO" id="GO:0009653">
    <property type="term" value="P:anatomical structure morphogenesis"/>
    <property type="evidence" value="ECO:0007669"/>
    <property type="project" value="UniProtKB-ARBA"/>
</dbReference>
<evidence type="ECO:0000256" key="10">
    <source>
        <dbReference type="ARBA" id="ARBA00022840"/>
    </source>
</evidence>
<dbReference type="FunFam" id="3.80.10.10:FF:000095">
    <property type="entry name" value="LRR receptor-like serine/threonine-protein kinase GSO1"/>
    <property type="match status" value="1"/>
</dbReference>
<keyword evidence="3" id="KW-0964">Secreted</keyword>
<proteinExistence type="inferred from homology"/>
<organism evidence="19 20">
    <name type="scientific">Linum trigynum</name>
    <dbReference type="NCBI Taxonomy" id="586398"/>
    <lineage>
        <taxon>Eukaryota</taxon>
        <taxon>Viridiplantae</taxon>
        <taxon>Streptophyta</taxon>
        <taxon>Embryophyta</taxon>
        <taxon>Tracheophyta</taxon>
        <taxon>Spermatophyta</taxon>
        <taxon>Magnoliopsida</taxon>
        <taxon>eudicotyledons</taxon>
        <taxon>Gunneridae</taxon>
        <taxon>Pentapetalae</taxon>
        <taxon>rosids</taxon>
        <taxon>fabids</taxon>
        <taxon>Malpighiales</taxon>
        <taxon>Linaceae</taxon>
        <taxon>Linum</taxon>
    </lineage>
</organism>
<dbReference type="Pfam" id="PF07714">
    <property type="entry name" value="PK_Tyr_Ser-Thr"/>
    <property type="match status" value="1"/>
</dbReference>
<keyword evidence="10" id="KW-0067">ATP-binding</keyword>
<evidence type="ECO:0000256" key="16">
    <source>
        <dbReference type="SAM" id="Phobius"/>
    </source>
</evidence>
<feature type="transmembrane region" description="Helical" evidence="16">
    <location>
        <begin position="562"/>
        <end position="583"/>
    </location>
</feature>
<dbReference type="PANTHER" id="PTHR48003:SF3">
    <property type="entry name" value="LEUCINE-RICH REPEAT PROTEIN KINASE FAMILY PROTEIN"/>
    <property type="match status" value="1"/>
</dbReference>
<keyword evidence="8" id="KW-0677">Repeat</keyword>
<dbReference type="InterPro" id="IPR032675">
    <property type="entry name" value="LRR_dom_sf"/>
</dbReference>
<dbReference type="PANTHER" id="PTHR48003">
    <property type="entry name" value="OS07G0626500 PROTEIN"/>
    <property type="match status" value="1"/>
</dbReference>
<feature type="compositionally biased region" description="Basic and acidic residues" evidence="15">
    <location>
        <begin position="634"/>
        <end position="648"/>
    </location>
</feature>
<keyword evidence="20" id="KW-1185">Reference proteome</keyword>
<dbReference type="Pfam" id="PF00560">
    <property type="entry name" value="LRR_1"/>
    <property type="match status" value="6"/>
</dbReference>
<evidence type="ECO:0000256" key="1">
    <source>
        <dbReference type="ARBA" id="ARBA00004167"/>
    </source>
</evidence>
<dbReference type="InterPro" id="IPR000719">
    <property type="entry name" value="Prot_kinase_dom"/>
</dbReference>
<dbReference type="InterPro" id="IPR003591">
    <property type="entry name" value="Leu-rich_rpt_typical-subtyp"/>
</dbReference>
<dbReference type="EMBL" id="OZ034820">
    <property type="protein sequence ID" value="CAL1404600.1"/>
    <property type="molecule type" value="Genomic_DNA"/>
</dbReference>
<keyword evidence="3" id="KW-0134">Cell wall</keyword>
<feature type="region of interest" description="Disordered" evidence="15">
    <location>
        <begin position="602"/>
        <end position="674"/>
    </location>
</feature>
<keyword evidence="4" id="KW-0597">Phosphoprotein</keyword>
<evidence type="ECO:0000256" key="15">
    <source>
        <dbReference type="SAM" id="MobiDB-lite"/>
    </source>
</evidence>
<evidence type="ECO:0000256" key="6">
    <source>
        <dbReference type="ARBA" id="ARBA00022692"/>
    </source>
</evidence>
<keyword evidence="5" id="KW-0433">Leucine-rich repeat</keyword>
<dbReference type="InterPro" id="IPR011009">
    <property type="entry name" value="Kinase-like_dom_sf"/>
</dbReference>
<keyword evidence="9" id="KW-0547">Nucleotide-binding</keyword>
<dbReference type="GO" id="GO:0005524">
    <property type="term" value="F:ATP binding"/>
    <property type="evidence" value="ECO:0007669"/>
    <property type="project" value="UniProtKB-KW"/>
</dbReference>
<dbReference type="InterPro" id="IPR001245">
    <property type="entry name" value="Ser-Thr/Tyr_kinase_cat_dom"/>
</dbReference>
<dbReference type="GO" id="GO:0016020">
    <property type="term" value="C:membrane"/>
    <property type="evidence" value="ECO:0007669"/>
    <property type="project" value="UniProtKB-SubCell"/>
</dbReference>
<evidence type="ECO:0000256" key="3">
    <source>
        <dbReference type="ARBA" id="ARBA00022512"/>
    </source>
</evidence>
<dbReference type="PROSITE" id="PS50011">
    <property type="entry name" value="PROTEIN_KINASE_DOM"/>
    <property type="match status" value="1"/>
</dbReference>
<dbReference type="Gene3D" id="1.10.510.10">
    <property type="entry name" value="Transferase(Phosphotransferase) domain 1"/>
    <property type="match status" value="1"/>
</dbReference>
<dbReference type="Pfam" id="PF08263">
    <property type="entry name" value="LRRNT_2"/>
    <property type="match status" value="1"/>
</dbReference>
<feature type="compositionally biased region" description="Polar residues" evidence="15">
    <location>
        <begin position="607"/>
        <end position="633"/>
    </location>
</feature>
<keyword evidence="7 17" id="KW-0732">Signal</keyword>
<evidence type="ECO:0000256" key="5">
    <source>
        <dbReference type="ARBA" id="ARBA00022614"/>
    </source>
</evidence>
<evidence type="ECO:0000256" key="9">
    <source>
        <dbReference type="ARBA" id="ARBA00022741"/>
    </source>
</evidence>
<reference evidence="19 20" key="1">
    <citation type="submission" date="2024-04" db="EMBL/GenBank/DDBJ databases">
        <authorList>
            <person name="Fracassetti M."/>
        </authorList>
    </citation>
    <scope>NUCLEOTIDE SEQUENCE [LARGE SCALE GENOMIC DNA]</scope>
</reference>
<dbReference type="GO" id="GO:0004672">
    <property type="term" value="F:protein kinase activity"/>
    <property type="evidence" value="ECO:0007669"/>
    <property type="project" value="InterPro"/>
</dbReference>
<accession>A0AAV2G4P9</accession>
<keyword evidence="13" id="KW-0675">Receptor</keyword>
<keyword evidence="12 16" id="KW-0472">Membrane</keyword>
<evidence type="ECO:0000256" key="7">
    <source>
        <dbReference type="ARBA" id="ARBA00022729"/>
    </source>
</evidence>
<keyword evidence="11 16" id="KW-1133">Transmembrane helix</keyword>
<dbReference type="Gene3D" id="3.30.200.20">
    <property type="entry name" value="Phosphorylase Kinase, domain 1"/>
    <property type="match status" value="1"/>
</dbReference>
<name>A0AAV2G4P9_9ROSI</name>
<evidence type="ECO:0000256" key="12">
    <source>
        <dbReference type="ARBA" id="ARBA00023136"/>
    </source>
</evidence>
<evidence type="ECO:0000256" key="8">
    <source>
        <dbReference type="ARBA" id="ARBA00022737"/>
    </source>
</evidence>
<evidence type="ECO:0000259" key="18">
    <source>
        <dbReference type="PROSITE" id="PS50011"/>
    </source>
</evidence>
<feature type="compositionally biased region" description="Low complexity" evidence="15">
    <location>
        <begin position="650"/>
        <end position="670"/>
    </location>
</feature>
<sequence length="990" mass="106719">MQVVCLVVLFSLVVTAFSQSDFDALLELRKGIVDDSSGRVLESWDSTSVASNGCPKDWYGIVCNDGSVASINLNGMGLGGNFSFPVISGLKMLSNLSISSNHFSGTISDVGSFQSLQFLDLSNNLFEGVVPFNIVNLKNLVMLNLSANNFEGMVPSGFRNLEALKYLDLHGNSLSGDIMNLFYELGNLVHVDLSSNQFLGSLDLELGSPSFVSSIQHLNISYNALNGELFAHGIPSFGSLEVFDATNNGLVGTIPPFKLIISLQRLRLGGNKFSGTVPGGLLQQSSMLLSELDLSNNKLEGTIGGISSTTLRNLNLSSNSLSGVLPAVVAHCSIIDLSNNMFSGNVSRIQNWGNNVEIIHLSSNSLTGTLPNQTSQFSNLTSLKISNNSIHGELPSVLGTYPGLKEIDLSLNSLSGSILPDLFTSNVLTDLNLSSNNLTGPILVQGSRNVSLTSLDLSRNSLDGGIPPEIGQFHKLLYLNLSHNDLNGDIPSELPDGLKGLDISSNNLSGVIPDNLKRFPESSFLPGNSLLSISISPMSPKGDSQGVTLPSHRSRLKPGIKAAIIAGIVGTCAILFVLCVAFHSKTQLQNLRMGTSKGIVRNEHGVQSRSSLLPTTSKLQSTAYDNSDTSSTLEKPRDSPQHFRKEEGLSSPISVCSSSHPSPSKGHLSPESPGMLKVYSPDKLAGDLHLFDSSLAFTAEELSRAPAEVIGRSCHGTLYKATLDSGDVLAVKWLKEGISKGRKEFGREVKKLGSIRHPNFVPLVGYYWGPKDHERMIIYSYFDAQSLGLYLQTSDAEQRKLPFLSLTERLRVAISVSRCLSYIHNQKAIPHGNLKSTNILLQPPHLEPMLTDYGLHRIMTSAGTAEQVLNAGALGYRPPEFASSSKPCPSLNSDVYAFGVILLELLAGKSSADIVPWEHGVVDLTDWVRVLAEESRGNECFDKQLIDTPHREESLRVANRMLSIGLRCVASAAERPDMKTVFEDLSAIAS</sequence>
<dbReference type="SUPFAM" id="SSF52047">
    <property type="entry name" value="RNI-like"/>
    <property type="match status" value="1"/>
</dbReference>
<keyword evidence="6 16" id="KW-0812">Transmembrane</keyword>
<dbReference type="FunFam" id="3.80.10.10:FF:000400">
    <property type="entry name" value="Nuclear pore complex protein NUP107"/>
    <property type="match status" value="1"/>
</dbReference>
<dbReference type="AlphaFoldDB" id="A0AAV2G4P9"/>
<evidence type="ECO:0000313" key="19">
    <source>
        <dbReference type="EMBL" id="CAL1404600.1"/>
    </source>
</evidence>
<comment type="subcellular location">
    <subcellularLocation>
        <location evidence="1">Membrane</location>
        <topology evidence="1">Single-pass membrane protein</topology>
    </subcellularLocation>
    <subcellularLocation>
        <location evidence="2">Secreted</location>
        <location evidence="2">Cell wall</location>
    </subcellularLocation>
</comment>
<evidence type="ECO:0000256" key="17">
    <source>
        <dbReference type="SAM" id="SignalP"/>
    </source>
</evidence>
<dbReference type="Pfam" id="PF13855">
    <property type="entry name" value="LRR_8"/>
    <property type="match status" value="1"/>
</dbReference>
<evidence type="ECO:0000256" key="13">
    <source>
        <dbReference type="ARBA" id="ARBA00023170"/>
    </source>
</evidence>
<dbReference type="SUPFAM" id="SSF56112">
    <property type="entry name" value="Protein kinase-like (PK-like)"/>
    <property type="match status" value="1"/>
</dbReference>
<dbReference type="Gene3D" id="3.80.10.10">
    <property type="entry name" value="Ribonuclease Inhibitor"/>
    <property type="match status" value="3"/>
</dbReference>
<dbReference type="Proteomes" id="UP001497516">
    <property type="component" value="Chromosome 7"/>
</dbReference>
<feature type="chain" id="PRO_5043527993" description="Protein kinase domain-containing protein" evidence="17">
    <location>
        <begin position="19"/>
        <end position="990"/>
    </location>
</feature>
<protein>
    <recommendedName>
        <fullName evidence="18">Protein kinase domain-containing protein</fullName>
    </recommendedName>
</protein>
<evidence type="ECO:0000256" key="4">
    <source>
        <dbReference type="ARBA" id="ARBA00022553"/>
    </source>
</evidence>
<feature type="signal peptide" evidence="17">
    <location>
        <begin position="1"/>
        <end position="18"/>
    </location>
</feature>
<dbReference type="GO" id="GO:0099402">
    <property type="term" value="P:plant organ development"/>
    <property type="evidence" value="ECO:0007669"/>
    <property type="project" value="UniProtKB-ARBA"/>
</dbReference>